<sequence>MFCKKCGTEFQDANFCPKCGQPVFVNPPQQPAPSQGNPAPPPKKKNGCLVVIVIAVAIFAVVFVVGALSGSNEPTSTSVSANQSSSSGTTSLSSDEANNKEDGVYGLNEPAEFLGIKATMVNVSESFGTDFIHPGDGNVFVTVEFEIENNSAKEINVSSIMSFDAYCDDYAANISLVSFAEDGGLKSLDGTIAPGKKMSGVLGYEVPKDMERLEINYQPSQFHSGKIKFVYEK</sequence>
<keyword evidence="3" id="KW-0472">Membrane</keyword>
<feature type="domain" description="DUF4352" evidence="4">
    <location>
        <begin position="105"/>
        <end position="226"/>
    </location>
</feature>
<feature type="transmembrane region" description="Helical" evidence="3">
    <location>
        <begin position="48"/>
        <end position="68"/>
    </location>
</feature>
<keyword evidence="1" id="KW-0732">Signal</keyword>
<evidence type="ECO:0000256" key="1">
    <source>
        <dbReference type="ARBA" id="ARBA00022729"/>
    </source>
</evidence>
<dbReference type="Gene3D" id="2.60.40.1240">
    <property type="match status" value="1"/>
</dbReference>
<gene>
    <name evidence="5" type="ORF">H8711_04060</name>
</gene>
<name>A0A926I388_9FIRM</name>
<dbReference type="RefSeq" id="WP_249282255.1">
    <property type="nucleotide sequence ID" value="NZ_JACRST010000003.1"/>
</dbReference>
<dbReference type="Proteomes" id="UP000653127">
    <property type="component" value="Unassembled WGS sequence"/>
</dbReference>
<feature type="compositionally biased region" description="Low complexity" evidence="2">
    <location>
        <begin position="75"/>
        <end position="94"/>
    </location>
</feature>
<evidence type="ECO:0000313" key="5">
    <source>
        <dbReference type="EMBL" id="MBC8546109.1"/>
    </source>
</evidence>
<keyword evidence="3" id="KW-1133">Transmembrane helix</keyword>
<keyword evidence="6" id="KW-1185">Reference proteome</keyword>
<evidence type="ECO:0000256" key="3">
    <source>
        <dbReference type="SAM" id="Phobius"/>
    </source>
</evidence>
<protein>
    <submittedName>
        <fullName evidence="5">DUF4352 domain-containing protein</fullName>
    </submittedName>
</protein>
<dbReference type="InterPro" id="IPR029050">
    <property type="entry name" value="Immunoprotect_excell_Ig-like"/>
</dbReference>
<keyword evidence="3" id="KW-0812">Transmembrane</keyword>
<accession>A0A926I388</accession>
<reference evidence="5" key="1">
    <citation type="submission" date="2020-08" db="EMBL/GenBank/DDBJ databases">
        <title>Genome public.</title>
        <authorList>
            <person name="Liu C."/>
            <person name="Sun Q."/>
        </authorList>
    </citation>
    <scope>NUCLEOTIDE SEQUENCE</scope>
    <source>
        <strain evidence="5">NSJ-31</strain>
    </source>
</reference>
<evidence type="ECO:0000256" key="2">
    <source>
        <dbReference type="SAM" id="MobiDB-lite"/>
    </source>
</evidence>
<evidence type="ECO:0000313" key="6">
    <source>
        <dbReference type="Proteomes" id="UP000653127"/>
    </source>
</evidence>
<dbReference type="Pfam" id="PF11611">
    <property type="entry name" value="DUF4352"/>
    <property type="match status" value="1"/>
</dbReference>
<dbReference type="AlphaFoldDB" id="A0A926I388"/>
<dbReference type="InterPro" id="IPR029051">
    <property type="entry name" value="DUF4352"/>
</dbReference>
<dbReference type="EMBL" id="JACRST010000003">
    <property type="protein sequence ID" value="MBC8546109.1"/>
    <property type="molecule type" value="Genomic_DNA"/>
</dbReference>
<feature type="region of interest" description="Disordered" evidence="2">
    <location>
        <begin position="71"/>
        <end position="101"/>
    </location>
</feature>
<comment type="caution">
    <text evidence="5">The sequence shown here is derived from an EMBL/GenBank/DDBJ whole genome shotgun (WGS) entry which is preliminary data.</text>
</comment>
<proteinExistence type="predicted"/>
<evidence type="ECO:0000259" key="4">
    <source>
        <dbReference type="Pfam" id="PF11611"/>
    </source>
</evidence>
<organism evidence="5 6">
    <name type="scientific">Ligaoa zhengdingensis</name>
    <dbReference type="NCBI Taxonomy" id="2763658"/>
    <lineage>
        <taxon>Bacteria</taxon>
        <taxon>Bacillati</taxon>
        <taxon>Bacillota</taxon>
        <taxon>Clostridia</taxon>
        <taxon>Eubacteriales</taxon>
        <taxon>Oscillospiraceae</taxon>
        <taxon>Ligaoa</taxon>
    </lineage>
</organism>